<evidence type="ECO:0000256" key="1">
    <source>
        <dbReference type="ARBA" id="ARBA00000085"/>
    </source>
</evidence>
<evidence type="ECO:0000256" key="3">
    <source>
        <dbReference type="ARBA" id="ARBA00022553"/>
    </source>
</evidence>
<evidence type="ECO:0000256" key="7">
    <source>
        <dbReference type="SAM" id="Phobius"/>
    </source>
</evidence>
<keyword evidence="6" id="KW-0902">Two-component regulatory system</keyword>
<dbReference type="PANTHER" id="PTHR43711:SF1">
    <property type="entry name" value="HISTIDINE KINASE 1"/>
    <property type="match status" value="1"/>
</dbReference>
<dbReference type="AlphaFoldDB" id="A0A3E2BQQ3"/>
<keyword evidence="7" id="KW-0812">Transmembrane</keyword>
<feature type="transmembrane region" description="Helical" evidence="7">
    <location>
        <begin position="159"/>
        <end position="179"/>
    </location>
</feature>
<protein>
    <recommendedName>
        <fullName evidence="2">histidine kinase</fullName>
        <ecNumber evidence="2">2.7.13.3</ecNumber>
    </recommendedName>
</protein>
<sequence>MRKSEIWAFFLLPYVLVLGLFSLVSYLNRQAIQSGVETLAKEQLQATASILKENIKELLDRNETPARILGRFSGLEDVYFIALLDEKERILDWHSKFEGYLPFSRRDRPAAEFWVVDSPLGSVFNHYSSFSAGDGRLYHLYLGYSLQNLDHLLARSRRIFWLVLGVLSVAGLVIFAGIYRLHASFQRASAEAIRQAEEKERFREISGFTAGVAHEIKNPLNSLVLLFELLEKKSPPELGPQISRGKGEIQKIGAVVDRFSELIKPLSLRKEKFCLAEVVRGEADSLQGLARGRGVTMELKIPPRLEVEGDRLLLARVVSNLIKNALEASDSGQKVTVEAGFRRQAVIFSVKDEGRGITPEDSEKIFEPFVSFKETGLGVGLYLVRKIVEAHRGKIYLKSRPGAGTEFTVELPGGQNG</sequence>
<dbReference type="GO" id="GO:0000155">
    <property type="term" value="F:phosphorelay sensor kinase activity"/>
    <property type="evidence" value="ECO:0007669"/>
    <property type="project" value="InterPro"/>
</dbReference>
<evidence type="ECO:0000259" key="8">
    <source>
        <dbReference type="PROSITE" id="PS50109"/>
    </source>
</evidence>
<dbReference type="SUPFAM" id="SSF47384">
    <property type="entry name" value="Homodimeric domain of signal transducing histidine kinase"/>
    <property type="match status" value="1"/>
</dbReference>
<dbReference type="Pfam" id="PF02518">
    <property type="entry name" value="HATPase_c"/>
    <property type="match status" value="1"/>
</dbReference>
<dbReference type="SMART" id="SM00388">
    <property type="entry name" value="HisKA"/>
    <property type="match status" value="1"/>
</dbReference>
<feature type="domain" description="Histidine kinase" evidence="8">
    <location>
        <begin position="211"/>
        <end position="415"/>
    </location>
</feature>
<dbReference type="Pfam" id="PF00512">
    <property type="entry name" value="HisKA"/>
    <property type="match status" value="1"/>
</dbReference>
<dbReference type="Gene3D" id="1.10.287.130">
    <property type="match status" value="1"/>
</dbReference>
<dbReference type="SUPFAM" id="SSF55874">
    <property type="entry name" value="ATPase domain of HSP90 chaperone/DNA topoisomerase II/histidine kinase"/>
    <property type="match status" value="1"/>
</dbReference>
<keyword evidence="7" id="KW-0472">Membrane</keyword>
<evidence type="ECO:0000256" key="5">
    <source>
        <dbReference type="ARBA" id="ARBA00022777"/>
    </source>
</evidence>
<comment type="catalytic activity">
    <reaction evidence="1">
        <text>ATP + protein L-histidine = ADP + protein N-phospho-L-histidine.</text>
        <dbReference type="EC" id="2.7.13.3"/>
    </reaction>
</comment>
<evidence type="ECO:0000256" key="6">
    <source>
        <dbReference type="ARBA" id="ARBA00023012"/>
    </source>
</evidence>
<dbReference type="Proteomes" id="UP000257323">
    <property type="component" value="Unassembled WGS sequence"/>
</dbReference>
<proteinExistence type="predicted"/>
<dbReference type="InterPro" id="IPR005467">
    <property type="entry name" value="His_kinase_dom"/>
</dbReference>
<keyword evidence="5 9" id="KW-0418">Kinase</keyword>
<comment type="caution">
    <text evidence="9">The sequence shown here is derived from an EMBL/GenBank/DDBJ whole genome shotgun (WGS) entry which is preliminary data.</text>
</comment>
<dbReference type="EC" id="2.7.13.3" evidence="2"/>
<dbReference type="CDD" id="cd00075">
    <property type="entry name" value="HATPase"/>
    <property type="match status" value="1"/>
</dbReference>
<dbReference type="InterPro" id="IPR036890">
    <property type="entry name" value="HATPase_C_sf"/>
</dbReference>
<dbReference type="InterPro" id="IPR036097">
    <property type="entry name" value="HisK_dim/P_sf"/>
</dbReference>
<reference evidence="9 10" key="1">
    <citation type="submission" date="2018-08" db="EMBL/GenBank/DDBJ databases">
        <title>Genome analysis of the thermophilic bacterium of the candidate phylum Aminicenantes from deep subsurface aquifer revealed its physiology and ecological role.</title>
        <authorList>
            <person name="Kadnikov V.V."/>
            <person name="Mardanov A.V."/>
            <person name="Beletsky A.V."/>
            <person name="Karnachuk O.V."/>
            <person name="Ravin N.V."/>
        </authorList>
    </citation>
    <scope>NUCLEOTIDE SEQUENCE [LARGE SCALE GENOMIC DNA]</scope>
    <source>
        <strain evidence="9">BY38</strain>
    </source>
</reference>
<dbReference type="EMBL" id="QUAH01000001">
    <property type="protein sequence ID" value="RFT17100.1"/>
    <property type="molecule type" value="Genomic_DNA"/>
</dbReference>
<evidence type="ECO:0000256" key="2">
    <source>
        <dbReference type="ARBA" id="ARBA00012438"/>
    </source>
</evidence>
<evidence type="ECO:0000313" key="9">
    <source>
        <dbReference type="EMBL" id="RFT17100.1"/>
    </source>
</evidence>
<evidence type="ECO:0000256" key="4">
    <source>
        <dbReference type="ARBA" id="ARBA00022679"/>
    </source>
</evidence>
<dbReference type="PROSITE" id="PS50109">
    <property type="entry name" value="HIS_KIN"/>
    <property type="match status" value="1"/>
</dbReference>
<dbReference type="InterPro" id="IPR003661">
    <property type="entry name" value="HisK_dim/P_dom"/>
</dbReference>
<dbReference type="CDD" id="cd00082">
    <property type="entry name" value="HisKA"/>
    <property type="match status" value="1"/>
</dbReference>
<evidence type="ECO:0000313" key="10">
    <source>
        <dbReference type="Proteomes" id="UP000257323"/>
    </source>
</evidence>
<keyword evidence="3" id="KW-0597">Phosphoprotein</keyword>
<feature type="transmembrane region" description="Helical" evidence="7">
    <location>
        <begin position="6"/>
        <end position="27"/>
    </location>
</feature>
<dbReference type="InterPro" id="IPR050736">
    <property type="entry name" value="Sensor_HK_Regulatory"/>
</dbReference>
<keyword evidence="4" id="KW-0808">Transferase</keyword>
<dbReference type="Gene3D" id="3.30.565.10">
    <property type="entry name" value="Histidine kinase-like ATPase, C-terminal domain"/>
    <property type="match status" value="1"/>
</dbReference>
<gene>
    <name evidence="9" type="ORF">OP8BY_1042</name>
</gene>
<name>A0A3E2BQQ3_9BACT</name>
<keyword evidence="7" id="KW-1133">Transmembrane helix</keyword>
<accession>A0A3E2BQQ3</accession>
<dbReference type="InterPro" id="IPR003594">
    <property type="entry name" value="HATPase_dom"/>
</dbReference>
<dbReference type="SMART" id="SM00387">
    <property type="entry name" value="HATPase_c"/>
    <property type="match status" value="1"/>
</dbReference>
<organism evidence="9 10">
    <name type="scientific">Candidatus Saccharicenans subterraneus</name>
    <dbReference type="NCBI Taxonomy" id="2508984"/>
    <lineage>
        <taxon>Bacteria</taxon>
        <taxon>Candidatus Aminicenantota</taxon>
        <taxon>Candidatus Aminicenantia</taxon>
        <taxon>Candidatus Aminicenantales</taxon>
        <taxon>Candidatus Saccharicenantaceae</taxon>
        <taxon>Candidatus Saccharicenans</taxon>
    </lineage>
</organism>
<dbReference type="PRINTS" id="PR00344">
    <property type="entry name" value="BCTRLSENSOR"/>
</dbReference>
<dbReference type="PANTHER" id="PTHR43711">
    <property type="entry name" value="TWO-COMPONENT HISTIDINE KINASE"/>
    <property type="match status" value="1"/>
</dbReference>
<dbReference type="InterPro" id="IPR004358">
    <property type="entry name" value="Sig_transdc_His_kin-like_C"/>
</dbReference>